<dbReference type="AlphaFoldDB" id="J7L8V5"/>
<organism evidence="1 2">
    <name type="scientific">Nocardiopsis alba (strain ATCC BAA-2165 / BE74)</name>
    <dbReference type="NCBI Taxonomy" id="1205910"/>
    <lineage>
        <taxon>Bacteria</taxon>
        <taxon>Bacillati</taxon>
        <taxon>Actinomycetota</taxon>
        <taxon>Actinomycetes</taxon>
        <taxon>Streptosporangiales</taxon>
        <taxon>Nocardiopsidaceae</taxon>
        <taxon>Nocardiopsis</taxon>
    </lineage>
</organism>
<evidence type="ECO:0000313" key="1">
    <source>
        <dbReference type="EMBL" id="AFR07229.1"/>
    </source>
</evidence>
<dbReference type="PATRIC" id="fig|1205910.3.peg.2131"/>
<dbReference type="eggNOG" id="COG3554">
    <property type="taxonomic scope" value="Bacteria"/>
</dbReference>
<reference evidence="2" key="2">
    <citation type="submission" date="2012-08" db="EMBL/GenBank/DDBJ databases">
        <title>Whole-genome sequence of Nocardiopsis alba strain ATCC BAA-2165 associated with honeybees.</title>
        <authorList>
            <person name="Qiao J."/>
            <person name="Chen L."/>
            <person name="Li Y."/>
            <person name="Wang J."/>
            <person name="Zhang W."/>
            <person name="Chen S."/>
        </authorList>
    </citation>
    <scope>NUCLEOTIDE SEQUENCE [LARGE SCALE GENOMIC DNA]</scope>
    <source>
        <strain evidence="2">ATCC BAA-2165 / BE74</strain>
    </source>
</reference>
<protein>
    <submittedName>
        <fullName evidence="1">Glycolipid-binding family protein</fullName>
    </submittedName>
</protein>
<evidence type="ECO:0000313" key="2">
    <source>
        <dbReference type="Proteomes" id="UP000003779"/>
    </source>
</evidence>
<proteinExistence type="predicted"/>
<dbReference type="HOGENOM" id="CLU_055771_2_1_11"/>
<dbReference type="EMBL" id="CP003788">
    <property type="protein sequence ID" value="AFR07229.1"/>
    <property type="molecule type" value="Genomic_DNA"/>
</dbReference>
<dbReference type="STRING" id="1205910.B005_2263"/>
<dbReference type="Proteomes" id="UP000003779">
    <property type="component" value="Chromosome"/>
</dbReference>
<dbReference type="InterPro" id="IPR009467">
    <property type="entry name" value="Glycolipid-bd_prot_put"/>
</dbReference>
<dbReference type="KEGG" id="nal:B005_2263"/>
<gene>
    <name evidence="1" type="ordered locus">B005_2263</name>
</gene>
<name>J7L8V5_NOCAA</name>
<accession>J7L8V5</accession>
<dbReference type="Pfam" id="PF06475">
    <property type="entry name" value="Glycolipid_bind"/>
    <property type="match status" value="1"/>
</dbReference>
<reference evidence="1 2" key="1">
    <citation type="journal article" date="2012" name="J. Bacteriol.">
        <title>Whole-Genome Sequence of Nocardiopsis alba Strain ATCC BAA-2165, Associated with Honeybees.</title>
        <authorList>
            <person name="Qiao J."/>
            <person name="Chen L."/>
            <person name="Li Y."/>
            <person name="Wang J."/>
            <person name="Zhang W."/>
            <person name="Chen S."/>
        </authorList>
    </citation>
    <scope>NUCLEOTIDE SEQUENCE [LARGE SCALE GENOMIC DNA]</scope>
    <source>
        <strain evidence="2">ATCC BAA-2165 / BE74</strain>
    </source>
</reference>
<dbReference type="SUPFAM" id="SSF159275">
    <property type="entry name" value="PA1994-like"/>
    <property type="match status" value="1"/>
</dbReference>
<sequence>MGIGTLLPEPDGFRLEAGETVFAREERFLTRFTVWTDLAWATTRVHAEVLSAAGTETVTLQAQGGHWSDGKGGELRELVGCLDVDIAATPLTNTLPIRRLGLRPGEHRDIAVVWIDIPSLRIRRVRQRYTRHHAENGLELYTYRDPLHGEYRISVDGDGVVVDYERFVRRWSPDP</sequence>